<reference evidence="1" key="1">
    <citation type="submission" date="2018-02" db="EMBL/GenBank/DDBJ databases">
        <title>Rhizophora mucronata_Transcriptome.</title>
        <authorList>
            <person name="Meera S.P."/>
            <person name="Sreeshan A."/>
            <person name="Augustine A."/>
        </authorList>
    </citation>
    <scope>NUCLEOTIDE SEQUENCE</scope>
    <source>
        <tissue evidence="1">Leaf</tissue>
    </source>
</reference>
<proteinExistence type="predicted"/>
<protein>
    <submittedName>
        <fullName evidence="1">Uncharacterized protein</fullName>
    </submittedName>
</protein>
<evidence type="ECO:0000313" key="1">
    <source>
        <dbReference type="EMBL" id="MBX70266.1"/>
    </source>
</evidence>
<dbReference type="AlphaFoldDB" id="A0A2P2QTH0"/>
<dbReference type="EMBL" id="GGEC01089782">
    <property type="protein sequence ID" value="MBX70266.1"/>
    <property type="molecule type" value="Transcribed_RNA"/>
</dbReference>
<accession>A0A2P2QTH0</accession>
<organism evidence="1">
    <name type="scientific">Rhizophora mucronata</name>
    <name type="common">Asiatic mangrove</name>
    <dbReference type="NCBI Taxonomy" id="61149"/>
    <lineage>
        <taxon>Eukaryota</taxon>
        <taxon>Viridiplantae</taxon>
        <taxon>Streptophyta</taxon>
        <taxon>Embryophyta</taxon>
        <taxon>Tracheophyta</taxon>
        <taxon>Spermatophyta</taxon>
        <taxon>Magnoliopsida</taxon>
        <taxon>eudicotyledons</taxon>
        <taxon>Gunneridae</taxon>
        <taxon>Pentapetalae</taxon>
        <taxon>rosids</taxon>
        <taxon>fabids</taxon>
        <taxon>Malpighiales</taxon>
        <taxon>Rhizophoraceae</taxon>
        <taxon>Rhizophora</taxon>
    </lineage>
</organism>
<sequence length="44" mass="5277">MWCDCLLEASLILSNCYYCAMPYLCVEPKVVCRLYYWMNSEIWG</sequence>
<name>A0A2P2QTH0_RHIMU</name>